<gene>
    <name evidence="2" type="ORF">OSJNBa0035I01.11</name>
</gene>
<evidence type="ECO:0000313" key="2">
    <source>
        <dbReference type="EMBL" id="AAU10721.1"/>
    </source>
</evidence>
<feature type="compositionally biased region" description="Gly residues" evidence="1">
    <location>
        <begin position="338"/>
        <end position="351"/>
    </location>
</feature>
<feature type="compositionally biased region" description="Basic and acidic residues" evidence="1">
    <location>
        <begin position="301"/>
        <end position="319"/>
    </location>
</feature>
<reference evidence="3" key="2">
    <citation type="journal article" date="2008" name="Nucleic Acids Res.">
        <title>The rice annotation project database (RAP-DB): 2008 update.</title>
        <authorList>
            <consortium name="The rice annotation project (RAP)"/>
        </authorList>
    </citation>
    <scope>GENOME REANNOTATION</scope>
    <source>
        <strain evidence="3">cv. Nipponbare</strain>
    </source>
</reference>
<feature type="region of interest" description="Disordered" evidence="1">
    <location>
        <begin position="44"/>
        <end position="132"/>
    </location>
</feature>
<evidence type="ECO:0000256" key="1">
    <source>
        <dbReference type="SAM" id="MobiDB-lite"/>
    </source>
</evidence>
<name>Q688F0_ORYSJ</name>
<feature type="region of interest" description="Disordered" evidence="1">
    <location>
        <begin position="270"/>
        <end position="392"/>
    </location>
</feature>
<accession>Q688F0</accession>
<organism evidence="2 3">
    <name type="scientific">Oryza sativa subsp. japonica</name>
    <name type="common">Rice</name>
    <dbReference type="NCBI Taxonomy" id="39947"/>
    <lineage>
        <taxon>Eukaryota</taxon>
        <taxon>Viridiplantae</taxon>
        <taxon>Streptophyta</taxon>
        <taxon>Embryophyta</taxon>
        <taxon>Tracheophyta</taxon>
        <taxon>Spermatophyta</taxon>
        <taxon>Magnoliopsida</taxon>
        <taxon>Liliopsida</taxon>
        <taxon>Poales</taxon>
        <taxon>Poaceae</taxon>
        <taxon>BOP clade</taxon>
        <taxon>Oryzoideae</taxon>
        <taxon>Oryzeae</taxon>
        <taxon>Oryzinae</taxon>
        <taxon>Oryza</taxon>
        <taxon>Oryza sativa</taxon>
    </lineage>
</organism>
<dbReference type="EMBL" id="AC137000">
    <property type="protein sequence ID" value="AAU10721.1"/>
    <property type="molecule type" value="Genomic_DNA"/>
</dbReference>
<dbReference type="AlphaFoldDB" id="Q688F0"/>
<sequence length="392" mass="42229">MEVTLTQMEMAKVVVTTTGGEVEDDGEAEDLSLGFFGSGMVSVAGRRDEGQRKGELERLPGGSRAKQTRLGHRQEYRPNPTYGRNLRDSEDDERERLDGGTNATTIGNDERTRTTTTGAGEGATRDSQQWLHGDGDDVEHAAAMTMTEAAPRDDEPGDRWDVDRRGRTVTRKRRCQQRLRGGGDGVEHAAAMLVKVVVQRGDEPTRRNGWLARRRRSGELRATLQPGRRRGWRYRTDRGGSDVGRRSGEAAGMAGAGGVVATPLVVGEDASPVISPRNGGEAGKEEAAATPGEVAAQPEGARARREVRLEVAGVEEREGRRRKRSSGGHRAKRRVGRGRGGGCDAVGGDGAIGRRSGEEGEAAGGGRRHGRERRTAGRWLGTTGRLGMGLKR</sequence>
<feature type="compositionally biased region" description="Basic and acidic residues" evidence="1">
    <location>
        <begin position="45"/>
        <end position="58"/>
    </location>
</feature>
<feature type="compositionally biased region" description="Basic residues" evidence="1">
    <location>
        <begin position="320"/>
        <end position="337"/>
    </location>
</feature>
<evidence type="ECO:0000313" key="3">
    <source>
        <dbReference type="Proteomes" id="UP000000763"/>
    </source>
</evidence>
<protein>
    <submittedName>
        <fullName evidence="2">Uncharacterized protein</fullName>
    </submittedName>
</protein>
<reference evidence="3" key="1">
    <citation type="journal article" date="2005" name="Nature">
        <title>The map-based sequence of the rice genome.</title>
        <authorList>
            <consortium name="International rice genome sequencing project (IRGSP)"/>
            <person name="Matsumoto T."/>
            <person name="Wu J."/>
            <person name="Kanamori H."/>
            <person name="Katayose Y."/>
            <person name="Fujisawa M."/>
            <person name="Namiki N."/>
            <person name="Mizuno H."/>
            <person name="Yamamoto K."/>
            <person name="Antonio B.A."/>
            <person name="Baba T."/>
            <person name="Sakata K."/>
            <person name="Nagamura Y."/>
            <person name="Aoki H."/>
            <person name="Arikawa K."/>
            <person name="Arita K."/>
            <person name="Bito T."/>
            <person name="Chiden Y."/>
            <person name="Fujitsuka N."/>
            <person name="Fukunaka R."/>
            <person name="Hamada M."/>
            <person name="Harada C."/>
            <person name="Hayashi A."/>
            <person name="Hijishita S."/>
            <person name="Honda M."/>
            <person name="Hosokawa S."/>
            <person name="Ichikawa Y."/>
            <person name="Idonuma A."/>
            <person name="Iijima M."/>
            <person name="Ikeda M."/>
            <person name="Ikeno M."/>
            <person name="Ito K."/>
            <person name="Ito S."/>
            <person name="Ito T."/>
            <person name="Ito Y."/>
            <person name="Ito Y."/>
            <person name="Iwabuchi A."/>
            <person name="Kamiya K."/>
            <person name="Karasawa W."/>
            <person name="Kurita K."/>
            <person name="Katagiri S."/>
            <person name="Kikuta A."/>
            <person name="Kobayashi H."/>
            <person name="Kobayashi N."/>
            <person name="Machita K."/>
            <person name="Maehara T."/>
            <person name="Masukawa M."/>
            <person name="Mizubayashi T."/>
            <person name="Mukai Y."/>
            <person name="Nagasaki H."/>
            <person name="Nagata Y."/>
            <person name="Naito S."/>
            <person name="Nakashima M."/>
            <person name="Nakama Y."/>
            <person name="Nakamichi Y."/>
            <person name="Nakamura M."/>
            <person name="Meguro A."/>
            <person name="Negishi M."/>
            <person name="Ohta I."/>
            <person name="Ohta T."/>
            <person name="Okamoto M."/>
            <person name="Ono N."/>
            <person name="Saji S."/>
            <person name="Sakaguchi M."/>
            <person name="Sakai K."/>
            <person name="Shibata M."/>
            <person name="Shimokawa T."/>
            <person name="Song J."/>
            <person name="Takazaki Y."/>
            <person name="Terasawa K."/>
            <person name="Tsugane M."/>
            <person name="Tsuji K."/>
            <person name="Ueda S."/>
            <person name="Waki K."/>
            <person name="Yamagata H."/>
            <person name="Yamamoto M."/>
            <person name="Yamamoto S."/>
            <person name="Yamane H."/>
            <person name="Yoshiki S."/>
            <person name="Yoshihara R."/>
            <person name="Yukawa K."/>
            <person name="Zhong H."/>
            <person name="Yano M."/>
            <person name="Yuan Q."/>
            <person name="Ouyang S."/>
            <person name="Liu J."/>
            <person name="Jones K.M."/>
            <person name="Gansberger K."/>
            <person name="Moffat K."/>
            <person name="Hill J."/>
            <person name="Bera J."/>
            <person name="Fadrosh D."/>
            <person name="Jin S."/>
            <person name="Johri S."/>
            <person name="Kim M."/>
            <person name="Overton L."/>
            <person name="Reardon M."/>
            <person name="Tsitrin T."/>
            <person name="Vuong H."/>
            <person name="Weaver B."/>
            <person name="Ciecko A."/>
            <person name="Tallon L."/>
            <person name="Jackson J."/>
            <person name="Pai G."/>
            <person name="Aken S.V."/>
            <person name="Utterback T."/>
            <person name="Reidmuller S."/>
            <person name="Feldblyum T."/>
            <person name="Hsiao J."/>
            <person name="Zismann V."/>
            <person name="Iobst S."/>
            <person name="de Vazeille A.R."/>
            <person name="Buell C.R."/>
            <person name="Ying K."/>
            <person name="Li Y."/>
            <person name="Lu T."/>
            <person name="Huang Y."/>
            <person name="Zhao Q."/>
            <person name="Feng Q."/>
            <person name="Zhang L."/>
            <person name="Zhu J."/>
            <person name="Weng Q."/>
            <person name="Mu J."/>
            <person name="Lu Y."/>
            <person name="Fan D."/>
            <person name="Liu Y."/>
            <person name="Guan J."/>
            <person name="Zhang Y."/>
            <person name="Yu S."/>
            <person name="Liu X."/>
            <person name="Zhang Y."/>
            <person name="Hong G."/>
            <person name="Han B."/>
            <person name="Choisne N."/>
            <person name="Demange N."/>
            <person name="Orjeda G."/>
            <person name="Samain S."/>
            <person name="Cattolico L."/>
            <person name="Pelletier E."/>
            <person name="Couloux A."/>
            <person name="Segurens B."/>
            <person name="Wincker P."/>
            <person name="D'Hont A."/>
            <person name="Scarpelli C."/>
            <person name="Weissenbach J."/>
            <person name="Salanoubat M."/>
            <person name="Quetier F."/>
            <person name="Yu Y."/>
            <person name="Kim H.R."/>
            <person name="Rambo T."/>
            <person name="Currie J."/>
            <person name="Collura K."/>
            <person name="Luo M."/>
            <person name="Yang T."/>
            <person name="Ammiraju J.S.S."/>
            <person name="Engler F."/>
            <person name="Soderlund C."/>
            <person name="Wing R.A."/>
            <person name="Palmer L.E."/>
            <person name="de la Bastide M."/>
            <person name="Spiegel L."/>
            <person name="Nascimento L."/>
            <person name="Zutavern T."/>
            <person name="O'Shaughnessy A."/>
            <person name="Dike S."/>
            <person name="Dedhia N."/>
            <person name="Preston R."/>
            <person name="Balija V."/>
            <person name="McCombie W.R."/>
            <person name="Chow T."/>
            <person name="Chen H."/>
            <person name="Chung M."/>
            <person name="Chen C."/>
            <person name="Shaw J."/>
            <person name="Wu H."/>
            <person name="Hsiao K."/>
            <person name="Chao Y."/>
            <person name="Chu M."/>
            <person name="Cheng C."/>
            <person name="Hour A."/>
            <person name="Lee P."/>
            <person name="Lin S."/>
            <person name="Lin Y."/>
            <person name="Liou J."/>
            <person name="Liu S."/>
            <person name="Hsing Y."/>
            <person name="Raghuvanshi S."/>
            <person name="Mohanty A."/>
            <person name="Bharti A.K."/>
            <person name="Gaur A."/>
            <person name="Gupta V."/>
            <person name="Kumar D."/>
            <person name="Ravi V."/>
            <person name="Vij S."/>
            <person name="Kapur A."/>
            <person name="Khurana P."/>
            <person name="Khurana P."/>
            <person name="Khurana J.P."/>
            <person name="Tyagi A.K."/>
            <person name="Gaikwad K."/>
            <person name="Singh A."/>
            <person name="Dalal V."/>
            <person name="Srivastava S."/>
            <person name="Dixit A."/>
            <person name="Pal A.K."/>
            <person name="Ghazi I.A."/>
            <person name="Yadav M."/>
            <person name="Pandit A."/>
            <person name="Bhargava A."/>
            <person name="Sureshbabu K."/>
            <person name="Batra K."/>
            <person name="Sharma T.R."/>
            <person name="Mohapatra T."/>
            <person name="Singh N.K."/>
            <person name="Messing J."/>
            <person name="Nelson A.B."/>
            <person name="Fuks G."/>
            <person name="Kavchok S."/>
            <person name="Keizer G."/>
            <person name="Linton E."/>
            <person name="Llaca V."/>
            <person name="Song R."/>
            <person name="Tanyolac B."/>
            <person name="Young S."/>
            <person name="Ho-Il K."/>
            <person name="Hahn J.H."/>
            <person name="Sangsakoo G."/>
            <person name="Vanavichit A."/>
            <person name="de Mattos Luiz.A.T."/>
            <person name="Zimmer P.D."/>
            <person name="Malone G."/>
            <person name="Dellagostin O."/>
            <person name="de Oliveira A.C."/>
            <person name="Bevan M."/>
            <person name="Bancroft I."/>
            <person name="Minx P."/>
            <person name="Cordum H."/>
            <person name="Wilson R."/>
            <person name="Cheng Z."/>
            <person name="Jin W."/>
            <person name="Jiang J."/>
            <person name="Leong S.A."/>
            <person name="Iwama H."/>
            <person name="Gojobori T."/>
            <person name="Itoh T."/>
            <person name="Niimura Y."/>
            <person name="Fujii Y."/>
            <person name="Habara T."/>
            <person name="Sakai H."/>
            <person name="Sato Y."/>
            <person name="Wilson G."/>
            <person name="Kumar K."/>
            <person name="McCouch S."/>
            <person name="Juretic N."/>
            <person name="Hoen D."/>
            <person name="Wright S."/>
            <person name="Bruskiewich R."/>
            <person name="Bureau T."/>
            <person name="Miyao A."/>
            <person name="Hirochika H."/>
            <person name="Nishikawa T."/>
            <person name="Kadowaki K."/>
            <person name="Sugiura M."/>
            <person name="Burr B."/>
            <person name="Sasaki T."/>
        </authorList>
    </citation>
    <scope>NUCLEOTIDE SEQUENCE [LARGE SCALE GENOMIC DNA]</scope>
    <source>
        <strain evidence="3">cv. Nipponbare</strain>
    </source>
</reference>
<proteinExistence type="predicted"/>
<dbReference type="Proteomes" id="UP000000763">
    <property type="component" value="Chromosome 5"/>
</dbReference>
<feature type="region of interest" description="Disordered" evidence="1">
    <location>
        <begin position="226"/>
        <end position="256"/>
    </location>
</feature>
<feature type="compositionally biased region" description="Basic and acidic residues" evidence="1">
    <location>
        <begin position="234"/>
        <end position="248"/>
    </location>
</feature>